<gene>
    <name evidence="2" type="ORF">A4U43_C04F13070</name>
</gene>
<reference evidence="3" key="1">
    <citation type="journal article" date="2017" name="Nat. Commun.">
        <title>The asparagus genome sheds light on the origin and evolution of a young Y chromosome.</title>
        <authorList>
            <person name="Harkess A."/>
            <person name="Zhou J."/>
            <person name="Xu C."/>
            <person name="Bowers J.E."/>
            <person name="Van der Hulst R."/>
            <person name="Ayyampalayam S."/>
            <person name="Mercati F."/>
            <person name="Riccardi P."/>
            <person name="McKain M.R."/>
            <person name="Kakrana A."/>
            <person name="Tang H."/>
            <person name="Ray J."/>
            <person name="Groenendijk J."/>
            <person name="Arikit S."/>
            <person name="Mathioni S.M."/>
            <person name="Nakano M."/>
            <person name="Shan H."/>
            <person name="Telgmann-Rauber A."/>
            <person name="Kanno A."/>
            <person name="Yue Z."/>
            <person name="Chen H."/>
            <person name="Li W."/>
            <person name="Chen Y."/>
            <person name="Xu X."/>
            <person name="Zhang Y."/>
            <person name="Luo S."/>
            <person name="Chen H."/>
            <person name="Gao J."/>
            <person name="Mao Z."/>
            <person name="Pires J.C."/>
            <person name="Luo M."/>
            <person name="Kudrna D."/>
            <person name="Wing R.A."/>
            <person name="Meyers B.C."/>
            <person name="Yi K."/>
            <person name="Kong H."/>
            <person name="Lavrijsen P."/>
            <person name="Sunseri F."/>
            <person name="Falavigna A."/>
            <person name="Ye Y."/>
            <person name="Leebens-Mack J.H."/>
            <person name="Chen G."/>
        </authorList>
    </citation>
    <scope>NUCLEOTIDE SEQUENCE [LARGE SCALE GENOMIC DNA]</scope>
    <source>
        <strain evidence="3">cv. DH0086</strain>
    </source>
</reference>
<keyword evidence="3" id="KW-1185">Reference proteome</keyword>
<sequence>MAGREQRETLTLALGKRRSTELDGEEDDEDERDLEELEREVKEMAEKILECRRTMPGRIFEALSSHLVAQRPLIPDLGFTSSSSSISGRDTEAGTSRGPSRELRENDELIQGASLVEADAGMLEKLQTFRDKTASNVAQLPVILKRMNECIARLDRIDKYDVNLHSAFKRKRK</sequence>
<dbReference type="Gramene" id="ONK71854">
    <property type="protein sequence ID" value="ONK71854"/>
    <property type="gene ID" value="A4U43_C04F13070"/>
</dbReference>
<dbReference type="Proteomes" id="UP000243459">
    <property type="component" value="Chromosome 4"/>
</dbReference>
<dbReference type="PANTHER" id="PTHR36045">
    <property type="entry name" value="OS04G0558500 PROTEIN"/>
    <property type="match status" value="1"/>
</dbReference>
<evidence type="ECO:0000256" key="1">
    <source>
        <dbReference type="SAM" id="MobiDB-lite"/>
    </source>
</evidence>
<feature type="region of interest" description="Disordered" evidence="1">
    <location>
        <begin position="76"/>
        <end position="103"/>
    </location>
</feature>
<name>A0A5P1F151_ASPOF</name>
<protein>
    <submittedName>
        <fullName evidence="2">Uncharacterized protein</fullName>
    </submittedName>
</protein>
<accession>A0A5P1F151</accession>
<feature type="region of interest" description="Disordered" evidence="1">
    <location>
        <begin position="1"/>
        <end position="35"/>
    </location>
</feature>
<feature type="compositionally biased region" description="Acidic residues" evidence="1">
    <location>
        <begin position="22"/>
        <end position="35"/>
    </location>
</feature>
<organism evidence="2 3">
    <name type="scientific">Asparagus officinalis</name>
    <name type="common">Garden asparagus</name>
    <dbReference type="NCBI Taxonomy" id="4686"/>
    <lineage>
        <taxon>Eukaryota</taxon>
        <taxon>Viridiplantae</taxon>
        <taxon>Streptophyta</taxon>
        <taxon>Embryophyta</taxon>
        <taxon>Tracheophyta</taxon>
        <taxon>Spermatophyta</taxon>
        <taxon>Magnoliopsida</taxon>
        <taxon>Liliopsida</taxon>
        <taxon>Asparagales</taxon>
        <taxon>Asparagaceae</taxon>
        <taxon>Asparagoideae</taxon>
        <taxon>Asparagus</taxon>
    </lineage>
</organism>
<dbReference type="PANTHER" id="PTHR36045:SF2">
    <property type="entry name" value="OS04G0558500 PROTEIN"/>
    <property type="match status" value="1"/>
</dbReference>
<evidence type="ECO:0000313" key="2">
    <source>
        <dbReference type="EMBL" id="ONK71854.1"/>
    </source>
</evidence>
<dbReference type="OMA" id="LESCNGI"/>
<dbReference type="OrthoDB" id="781564at2759"/>
<proteinExistence type="predicted"/>
<dbReference type="AlphaFoldDB" id="A0A5P1F151"/>
<evidence type="ECO:0000313" key="3">
    <source>
        <dbReference type="Proteomes" id="UP000243459"/>
    </source>
</evidence>
<dbReference type="EMBL" id="CM007384">
    <property type="protein sequence ID" value="ONK71854.1"/>
    <property type="molecule type" value="Genomic_DNA"/>
</dbReference>